<dbReference type="Gene3D" id="1.25.40.10">
    <property type="entry name" value="Tetratricopeptide repeat domain"/>
    <property type="match status" value="1"/>
</dbReference>
<dbReference type="InterPro" id="IPR051685">
    <property type="entry name" value="Ycf3/AcsC/BcsC/TPR_MFPF"/>
</dbReference>
<dbReference type="HOGENOM" id="CLU_026886_2_1_1"/>
<dbReference type="InterPro" id="IPR011990">
    <property type="entry name" value="TPR-like_helical_dom_sf"/>
</dbReference>
<dbReference type="eggNOG" id="ENOG502QQ6C">
    <property type="taxonomic scope" value="Eukaryota"/>
</dbReference>
<dbReference type="PROSITE" id="PS50005">
    <property type="entry name" value="TPR"/>
    <property type="match status" value="2"/>
</dbReference>
<proteinExistence type="predicted"/>
<keyword evidence="1" id="KW-0677">Repeat</keyword>
<dbReference type="AlphaFoldDB" id="B3RVK6"/>
<dbReference type="Pfam" id="PF16669">
    <property type="entry name" value="TTC5_OB"/>
    <property type="match status" value="1"/>
</dbReference>
<sequence length="445" mass="50469">MAEFDEKQFSQKLETAEKSLQELYHMRDHFFELYPVKLSDKKYSMLREKMSALIAIIDQIQEQTDFRLQSKEYKFKCSYIKGKALNVLPDYSDEAEKASSLAVKLDPTSIDAWNNLGECYWKKKNMEAAKNCFNDAITRSRNKDSLRRYSMVLRQLGSDTSEKFKNICESVDIAKEAVSLDVSDGNSWLVLGNAYLARFFAGGQSPKILQQSLSSYSQADKDSSTALCSDLHFNRATVYKYQEEYQKAMEGYDRALQLEPTWTQCKERLEDITSYLKKIMEFIETKGKIKQKRLTAMLQSLTEKSLGPFAGGNYSSPSGKTIKLNHIPISGIRPGINNETVISGKILGIISYIEPVPYVFIMADSECDIVAVSVYNLASNASFNIGDAVAIPEPYVQTNDFSFREQHFKFVGVRVENPVVMVVNGKKLHRNSLSPMFLSITSKSE</sequence>
<dbReference type="KEGG" id="tad:TRIADDRAFT_55686"/>
<evidence type="ECO:0000259" key="4">
    <source>
        <dbReference type="Pfam" id="PF16669"/>
    </source>
</evidence>
<dbReference type="STRING" id="10228.B3RVK6"/>
<dbReference type="Pfam" id="PF13181">
    <property type="entry name" value="TPR_8"/>
    <property type="match status" value="1"/>
</dbReference>
<dbReference type="PANTHER" id="PTHR44943:SF4">
    <property type="entry name" value="TPR REPEAT-CONTAINING PROTEIN MJ0798"/>
    <property type="match status" value="1"/>
</dbReference>
<dbReference type="InterPro" id="IPR032076">
    <property type="entry name" value="TTC5_OB"/>
</dbReference>
<feature type="repeat" description="TPR" evidence="3">
    <location>
        <begin position="229"/>
        <end position="262"/>
    </location>
</feature>
<dbReference type="InterPro" id="IPR038645">
    <property type="entry name" value="TTC5_OB_sf"/>
</dbReference>
<dbReference type="InterPro" id="IPR019734">
    <property type="entry name" value="TPR_rpt"/>
</dbReference>
<dbReference type="SMART" id="SM00028">
    <property type="entry name" value="TPR"/>
    <property type="match status" value="2"/>
</dbReference>
<reference evidence="5 6" key="1">
    <citation type="journal article" date="2008" name="Nature">
        <title>The Trichoplax genome and the nature of placozoans.</title>
        <authorList>
            <person name="Srivastava M."/>
            <person name="Begovic E."/>
            <person name="Chapman J."/>
            <person name="Putnam N.H."/>
            <person name="Hellsten U."/>
            <person name="Kawashima T."/>
            <person name="Kuo A."/>
            <person name="Mitros T."/>
            <person name="Salamov A."/>
            <person name="Carpenter M.L."/>
            <person name="Signorovitch A.Y."/>
            <person name="Moreno M.A."/>
            <person name="Kamm K."/>
            <person name="Grimwood J."/>
            <person name="Schmutz J."/>
            <person name="Shapiro H."/>
            <person name="Grigoriev I.V."/>
            <person name="Buss L.W."/>
            <person name="Schierwater B."/>
            <person name="Dellaporta S.L."/>
            <person name="Rokhsar D.S."/>
        </authorList>
    </citation>
    <scope>NUCLEOTIDE SEQUENCE [LARGE SCALE GENOMIC DNA]</scope>
    <source>
        <strain evidence="5 6">Grell-BS-1999</strain>
    </source>
</reference>
<dbReference type="GeneID" id="6752762"/>
<dbReference type="PANTHER" id="PTHR44943">
    <property type="entry name" value="CELLULOSE SYNTHASE OPERON PROTEIN C"/>
    <property type="match status" value="1"/>
</dbReference>
<dbReference type="OMA" id="DECKGYE"/>
<keyword evidence="2 3" id="KW-0802">TPR repeat</keyword>
<dbReference type="CTD" id="6752762"/>
<dbReference type="RefSeq" id="XP_002112046.1">
    <property type="nucleotide sequence ID" value="XM_002112010.1"/>
</dbReference>
<dbReference type="Gene3D" id="2.40.50.550">
    <property type="match status" value="1"/>
</dbReference>
<name>B3RVK6_TRIAD</name>
<feature type="repeat" description="TPR" evidence="3">
    <location>
        <begin position="110"/>
        <end position="143"/>
    </location>
</feature>
<dbReference type="SUPFAM" id="SSF48452">
    <property type="entry name" value="TPR-like"/>
    <property type="match status" value="1"/>
</dbReference>
<evidence type="ECO:0000313" key="5">
    <source>
        <dbReference type="EMBL" id="EDV26013.1"/>
    </source>
</evidence>
<evidence type="ECO:0000256" key="2">
    <source>
        <dbReference type="ARBA" id="ARBA00022803"/>
    </source>
</evidence>
<evidence type="ECO:0000256" key="1">
    <source>
        <dbReference type="ARBA" id="ARBA00022737"/>
    </source>
</evidence>
<dbReference type="EMBL" id="DS985244">
    <property type="protein sequence ID" value="EDV26013.1"/>
    <property type="molecule type" value="Genomic_DNA"/>
</dbReference>
<organism evidence="5 6">
    <name type="scientific">Trichoplax adhaerens</name>
    <name type="common">Trichoplax reptans</name>
    <dbReference type="NCBI Taxonomy" id="10228"/>
    <lineage>
        <taxon>Eukaryota</taxon>
        <taxon>Metazoa</taxon>
        <taxon>Placozoa</taxon>
        <taxon>Uniplacotomia</taxon>
        <taxon>Trichoplacea</taxon>
        <taxon>Trichoplacidae</taxon>
        <taxon>Trichoplax</taxon>
    </lineage>
</organism>
<evidence type="ECO:0000313" key="6">
    <source>
        <dbReference type="Proteomes" id="UP000009022"/>
    </source>
</evidence>
<dbReference type="OrthoDB" id="423589at2759"/>
<dbReference type="PhylomeDB" id="B3RVK6"/>
<protein>
    <recommendedName>
        <fullName evidence="4">Tetratricopeptide repeat protein 5 OB fold domain-containing protein</fullName>
    </recommendedName>
</protein>
<dbReference type="PROSITE" id="PS50293">
    <property type="entry name" value="TPR_REGION"/>
    <property type="match status" value="1"/>
</dbReference>
<dbReference type="InParanoid" id="B3RVK6"/>
<accession>B3RVK6</accession>
<dbReference type="FunCoup" id="B3RVK6">
    <property type="interactions" value="1744"/>
</dbReference>
<gene>
    <name evidence="5" type="ORF">TRIADDRAFT_55686</name>
</gene>
<evidence type="ECO:0000256" key="3">
    <source>
        <dbReference type="PROSITE-ProRule" id="PRU00339"/>
    </source>
</evidence>
<dbReference type="Pfam" id="PF00515">
    <property type="entry name" value="TPR_1"/>
    <property type="match status" value="1"/>
</dbReference>
<keyword evidence="6" id="KW-1185">Reference proteome</keyword>
<dbReference type="Proteomes" id="UP000009022">
    <property type="component" value="Unassembled WGS sequence"/>
</dbReference>
<feature type="domain" description="Tetratricopeptide repeat protein 5 OB fold" evidence="4">
    <location>
        <begin position="323"/>
        <end position="436"/>
    </location>
</feature>